<evidence type="ECO:0000313" key="2">
    <source>
        <dbReference type="Proteomes" id="UP000009340"/>
    </source>
</evidence>
<organism evidence="1 2">
    <name type="scientific">Cronobacter condimenti 1330</name>
    <dbReference type="NCBI Taxonomy" id="1073999"/>
    <lineage>
        <taxon>Bacteria</taxon>
        <taxon>Pseudomonadati</taxon>
        <taxon>Pseudomonadota</taxon>
        <taxon>Gammaproteobacteria</taxon>
        <taxon>Enterobacterales</taxon>
        <taxon>Enterobacteriaceae</taxon>
        <taxon>Cronobacter</taxon>
    </lineage>
</organism>
<dbReference type="Proteomes" id="UP000009340">
    <property type="component" value="Unassembled WGS sequence"/>
</dbReference>
<protein>
    <submittedName>
        <fullName evidence="1">Uncharacterized protein</fullName>
    </submittedName>
</protein>
<accession>K7ZZH4</accession>
<dbReference type="AlphaFoldDB" id="K7ZZH4"/>
<reference evidence="1" key="1">
    <citation type="submission" date="2012-07" db="EMBL/GenBank/DDBJ databases">
        <authorList>
            <person name="Cummings C."/>
        </authorList>
    </citation>
    <scope>NUCLEOTIDE SEQUENCE</scope>
    <source>
        <strain evidence="1">1330</strain>
    </source>
</reference>
<proteinExistence type="predicted"/>
<evidence type="ECO:0000313" key="1">
    <source>
        <dbReference type="EMBL" id="CCJ71675.1"/>
    </source>
</evidence>
<dbReference type="EMBL" id="CAKW01000043">
    <property type="protein sequence ID" value="CCJ71675.1"/>
    <property type="molecule type" value="Genomic_DNA"/>
</dbReference>
<sequence length="46" mass="5103">MTGVFFCAGYLCVSKRKGETGNIAAQAVRLLMFCLNIFKILFDALK</sequence>
<comment type="caution">
    <text evidence="1">The sequence shown here is derived from an EMBL/GenBank/DDBJ whole genome shotgun (WGS) entry which is preliminary data.</text>
</comment>
<gene>
    <name evidence="1" type="ORF">BN137_1020</name>
</gene>
<name>K7ZZH4_9ENTR</name>